<feature type="compositionally biased region" description="Low complexity" evidence="1">
    <location>
        <begin position="112"/>
        <end position="123"/>
    </location>
</feature>
<dbReference type="EMBL" id="BTSY01000003">
    <property type="protein sequence ID" value="GMT18371.1"/>
    <property type="molecule type" value="Genomic_DNA"/>
</dbReference>
<evidence type="ECO:0000259" key="2">
    <source>
        <dbReference type="Pfam" id="PF22749"/>
    </source>
</evidence>
<feature type="compositionally biased region" description="Basic and acidic residues" evidence="1">
    <location>
        <begin position="485"/>
        <end position="549"/>
    </location>
</feature>
<dbReference type="InterPro" id="IPR048263">
    <property type="entry name" value="Arb2"/>
</dbReference>
<evidence type="ECO:0000256" key="1">
    <source>
        <dbReference type="SAM" id="MobiDB-lite"/>
    </source>
</evidence>
<evidence type="ECO:0000313" key="4">
    <source>
        <dbReference type="Proteomes" id="UP001432322"/>
    </source>
</evidence>
<evidence type="ECO:0000313" key="3">
    <source>
        <dbReference type="EMBL" id="GMT18371.1"/>
    </source>
</evidence>
<dbReference type="GO" id="GO:0031048">
    <property type="term" value="P:regulatory ncRNA-mediated heterochromatin formation"/>
    <property type="evidence" value="ECO:0007669"/>
    <property type="project" value="TreeGrafter"/>
</dbReference>
<feature type="domain" description="Arb2" evidence="2">
    <location>
        <begin position="191"/>
        <end position="320"/>
    </location>
</feature>
<protein>
    <recommendedName>
        <fullName evidence="2">Arb2 domain-containing protein</fullName>
    </recommendedName>
</protein>
<accession>A0AAV5VG79</accession>
<dbReference type="Pfam" id="PF22749">
    <property type="entry name" value="Arb2"/>
    <property type="match status" value="1"/>
</dbReference>
<reference evidence="3" key="1">
    <citation type="submission" date="2023-10" db="EMBL/GenBank/DDBJ databases">
        <title>Genome assembly of Pristionchus species.</title>
        <authorList>
            <person name="Yoshida K."/>
            <person name="Sommer R.J."/>
        </authorList>
    </citation>
    <scope>NUCLEOTIDE SEQUENCE</scope>
    <source>
        <strain evidence="3">RS5133</strain>
    </source>
</reference>
<organism evidence="3 4">
    <name type="scientific">Pristionchus fissidentatus</name>
    <dbReference type="NCBI Taxonomy" id="1538716"/>
    <lineage>
        <taxon>Eukaryota</taxon>
        <taxon>Metazoa</taxon>
        <taxon>Ecdysozoa</taxon>
        <taxon>Nematoda</taxon>
        <taxon>Chromadorea</taxon>
        <taxon>Rhabditida</taxon>
        <taxon>Rhabditina</taxon>
        <taxon>Diplogasteromorpha</taxon>
        <taxon>Diplogasteroidea</taxon>
        <taxon>Neodiplogasteridae</taxon>
        <taxon>Pristionchus</taxon>
    </lineage>
</organism>
<comment type="caution">
    <text evidence="3">The sequence shown here is derived from an EMBL/GenBank/DDBJ whole genome shotgun (WGS) entry which is preliminary data.</text>
</comment>
<feature type="compositionally biased region" description="Basic and acidic residues" evidence="1">
    <location>
        <begin position="576"/>
        <end position="594"/>
    </location>
</feature>
<dbReference type="PANTHER" id="PTHR21357">
    <property type="entry name" value="FAM172 FAMILY PROTEIN HOMOLOG CG10038"/>
    <property type="match status" value="1"/>
</dbReference>
<feature type="non-terminal residue" evidence="3">
    <location>
        <position position="1"/>
    </location>
</feature>
<feature type="region of interest" description="Disordered" evidence="1">
    <location>
        <begin position="1"/>
        <end position="186"/>
    </location>
</feature>
<dbReference type="PANTHER" id="PTHR21357:SF4">
    <property type="entry name" value="FAM172 FAMILY PROTEIN HOMOLOG CG10038"/>
    <property type="match status" value="1"/>
</dbReference>
<dbReference type="Proteomes" id="UP001432322">
    <property type="component" value="Unassembled WGS sequence"/>
</dbReference>
<dbReference type="GO" id="GO:0005634">
    <property type="term" value="C:nucleus"/>
    <property type="evidence" value="ECO:0007669"/>
    <property type="project" value="TreeGrafter"/>
</dbReference>
<dbReference type="AlphaFoldDB" id="A0AAV5VG79"/>
<gene>
    <name evidence="3" type="ORF">PFISCL1PPCAC_9668</name>
</gene>
<name>A0AAV5VG79_9BILA</name>
<dbReference type="GO" id="GO:0035197">
    <property type="term" value="F:siRNA binding"/>
    <property type="evidence" value="ECO:0007669"/>
    <property type="project" value="TreeGrafter"/>
</dbReference>
<dbReference type="InterPro" id="IPR053858">
    <property type="entry name" value="Arb2_dom"/>
</dbReference>
<feature type="region of interest" description="Disordered" evidence="1">
    <location>
        <begin position="476"/>
        <end position="594"/>
    </location>
</feature>
<proteinExistence type="predicted"/>
<feature type="compositionally biased region" description="Basic and acidic residues" evidence="1">
    <location>
        <begin position="124"/>
        <end position="142"/>
    </location>
</feature>
<keyword evidence="4" id="KW-1185">Reference proteome</keyword>
<sequence>QAMSNTPSRKRKNDSTPEMGALASKLFRKKNAASPAAEEQTQADPAVKSPVPDASDDAPPALERQDDLPGEQQPCDKTLDPSHNASPASSSTAAKKEAEDSNELPLDKIANVSPTVSPVCSSSVKKEKVEEESNELPLDKTPETSPHASPVKSSTVKEEKKEEEEEEVKEVEKPKATKTTAPLRTSSRAKKTIADFGYHFKDGKMRSIKGDEAFKFTTQKEYEALGDLIGVAVYEMMEEMGLEKRYFEVGRNRRFYFASPDFASKERILVLIHGSGVVKAGQWARKLIMNESLERGTQLDYIKRGLDKGWGIVVLNYNESCVGQEQGCHSPNSHAQEEWKHALPTTVRAEILVVAHSFGGSIISEQVKRMMSKDDFRVGVVALTDSWFNEGDSVLSCNWNTGKKRLYCNSNAVWQMYAGDPTHEGTSAAAINSVFHVLEAYDANMSEESFAEVLDGAEDIIIEELRDRIRKKKLADGDTASAKSLELEGEKKKKGEGDEKGVKKQKVEETKNEEEEKKENEREAKKEVEKNVVKKEKDQEEKEKEKKGTGDAAVKEQMPVVEPERDPSDNEDSDEGVEKDVGTPERSDNDENVQ</sequence>